<evidence type="ECO:0000313" key="1">
    <source>
        <dbReference type="EMBL" id="CAB3397592.1"/>
    </source>
</evidence>
<keyword evidence="2" id="KW-1185">Reference proteome</keyword>
<dbReference type="OrthoDB" id="5822889at2759"/>
<organism evidence="1 2">
    <name type="scientific">Caenorhabditis bovis</name>
    <dbReference type="NCBI Taxonomy" id="2654633"/>
    <lineage>
        <taxon>Eukaryota</taxon>
        <taxon>Metazoa</taxon>
        <taxon>Ecdysozoa</taxon>
        <taxon>Nematoda</taxon>
        <taxon>Chromadorea</taxon>
        <taxon>Rhabditida</taxon>
        <taxon>Rhabditina</taxon>
        <taxon>Rhabditomorpha</taxon>
        <taxon>Rhabditoidea</taxon>
        <taxon>Rhabditidae</taxon>
        <taxon>Peloderinae</taxon>
        <taxon>Caenorhabditis</taxon>
    </lineage>
</organism>
<dbReference type="PANTHER" id="PTHR37973">
    <property type="entry name" value="CHONDROITIN PROTEOGLYCAN 3"/>
    <property type="match status" value="1"/>
</dbReference>
<proteinExistence type="predicted"/>
<sequence length="248" mass="27761">MIESNIWNEFKLKYPSFEIGVFNYIVRTLIEVLKLGSIICRGHQDSSDFPKPSWMIEIENKNAFNSIDQELKRILRREFLDDQHLQNIDDGSGDGSGEDFPLIFETFPTISQFTTTTTTTTTTPKPKQEPDLSCIAQKECFHDSECPTGKCLGSELGLCDCNACINALECASDEDCGGLRNSCVDGRCDCVMAFQTHGYDLFVKVILNFCHQTRCSSTSDNCFGLPCKIGKCACNVQHSKQPVHYFTG</sequence>
<gene>
    <name evidence="1" type="ORF">CBOVIS_LOCUS981</name>
</gene>
<dbReference type="Proteomes" id="UP000494206">
    <property type="component" value="Unassembled WGS sequence"/>
</dbReference>
<protein>
    <submittedName>
        <fullName evidence="1">Uncharacterized protein</fullName>
    </submittedName>
</protein>
<name>A0A8S1EIW9_9PELO</name>
<accession>A0A8S1EIW9</accession>
<comment type="caution">
    <text evidence="1">The sequence shown here is derived from an EMBL/GenBank/DDBJ whole genome shotgun (WGS) entry which is preliminary data.</text>
</comment>
<dbReference type="AlphaFoldDB" id="A0A8S1EIW9"/>
<dbReference type="PANTHER" id="PTHR37973:SF1">
    <property type="entry name" value="DICKKOPF_N DOMAIN-CONTAINING PROTEIN"/>
    <property type="match status" value="1"/>
</dbReference>
<reference evidence="1 2" key="1">
    <citation type="submission" date="2020-04" db="EMBL/GenBank/DDBJ databases">
        <authorList>
            <person name="Laetsch R D."/>
            <person name="Stevens L."/>
            <person name="Kumar S."/>
            <person name="Blaxter L. M."/>
        </authorList>
    </citation>
    <scope>NUCLEOTIDE SEQUENCE [LARGE SCALE GENOMIC DNA]</scope>
</reference>
<dbReference type="InterPro" id="IPR039260">
    <property type="entry name" value="Cpg-3"/>
</dbReference>
<evidence type="ECO:0000313" key="2">
    <source>
        <dbReference type="Proteomes" id="UP000494206"/>
    </source>
</evidence>
<dbReference type="EMBL" id="CADEPM010000001">
    <property type="protein sequence ID" value="CAB3397592.1"/>
    <property type="molecule type" value="Genomic_DNA"/>
</dbReference>